<dbReference type="SMART" id="SM00382">
    <property type="entry name" value="AAA"/>
    <property type="match status" value="1"/>
</dbReference>
<dbReference type="Pfam" id="PF00005">
    <property type="entry name" value="ABC_tran"/>
    <property type="match status" value="1"/>
</dbReference>
<comment type="subcellular location">
    <subcellularLocation>
        <location evidence="1">Cell membrane</location>
        <topology evidence="1">Peripheral membrane protein</topology>
        <orientation evidence="1">Cytoplasmic side</orientation>
    </subcellularLocation>
</comment>
<evidence type="ECO:0000256" key="5">
    <source>
        <dbReference type="ARBA" id="ARBA00049985"/>
    </source>
</evidence>
<dbReference type="InterPro" id="IPR017871">
    <property type="entry name" value="ABC_transporter-like_CS"/>
</dbReference>
<dbReference type="InterPro" id="IPR003439">
    <property type="entry name" value="ABC_transporter-like_ATP-bd"/>
</dbReference>
<protein>
    <submittedName>
        <fullName evidence="7">ATP-binding cassette domain-containing protein</fullName>
    </submittedName>
</protein>
<organism evidence="7 8">
    <name type="scientific">Paenibacillus residui</name>
    <dbReference type="NCBI Taxonomy" id="629724"/>
    <lineage>
        <taxon>Bacteria</taxon>
        <taxon>Bacillati</taxon>
        <taxon>Bacillota</taxon>
        <taxon>Bacilli</taxon>
        <taxon>Bacillales</taxon>
        <taxon>Paenibacillaceae</taxon>
        <taxon>Paenibacillus</taxon>
    </lineage>
</organism>
<evidence type="ECO:0000256" key="3">
    <source>
        <dbReference type="ARBA" id="ARBA00022741"/>
    </source>
</evidence>
<dbReference type="InterPro" id="IPR003593">
    <property type="entry name" value="AAA+_ATPase"/>
</dbReference>
<evidence type="ECO:0000313" key="8">
    <source>
        <dbReference type="Proteomes" id="UP001597120"/>
    </source>
</evidence>
<dbReference type="NCBIfam" id="TIGR01188">
    <property type="entry name" value="drrA"/>
    <property type="match status" value="1"/>
</dbReference>
<comment type="similarity">
    <text evidence="5">Belongs to the ABC transporter superfamily. Drug exporter-1 (DrugE1) (TC 3.A.1.105) family.</text>
</comment>
<dbReference type="Pfam" id="PF13732">
    <property type="entry name" value="DrrA1-3_C"/>
    <property type="match status" value="1"/>
</dbReference>
<evidence type="ECO:0000259" key="6">
    <source>
        <dbReference type="PROSITE" id="PS50893"/>
    </source>
</evidence>
<dbReference type="GO" id="GO:0005524">
    <property type="term" value="F:ATP binding"/>
    <property type="evidence" value="ECO:0007669"/>
    <property type="project" value="UniProtKB-KW"/>
</dbReference>
<dbReference type="InterPro" id="IPR027417">
    <property type="entry name" value="P-loop_NTPase"/>
</dbReference>
<accession>A0ABW3D8U7</accession>
<dbReference type="Proteomes" id="UP001597120">
    <property type="component" value="Unassembled WGS sequence"/>
</dbReference>
<keyword evidence="3" id="KW-0547">Nucleotide-binding</keyword>
<dbReference type="Gene3D" id="3.40.50.300">
    <property type="entry name" value="P-loop containing nucleotide triphosphate hydrolases"/>
    <property type="match status" value="1"/>
</dbReference>
<sequence>MPNAIEITELRKSFAVKLKGRTSTVEAVRGVTLSVKSGEIFGFLGPNGAGKTTTLRMLTTLLPVDGGNAAICGYDLVRQPKEVRRHIGYVGQLGGADMEATGRENLILAGRLYGMNRHDARNRTNELLDVFELTELADRVVRTYSGGQKRRLEIALGMINRPKVLFLDEPTTGLDPQNRANLWEQIRKLQEGGTTIFLTTHYLDEADALSDRLAIMDYGRIVAEGTPLALKNQISGDVIQIRLSNEESEQAKLRLEKLSFIHETRLEGDNLYLYANDGARTLPRVFEFLETEGIRTQSITISTPSLDDVFLKQTGRLLRDVKEGIA</sequence>
<evidence type="ECO:0000256" key="1">
    <source>
        <dbReference type="ARBA" id="ARBA00004413"/>
    </source>
</evidence>
<evidence type="ECO:0000313" key="7">
    <source>
        <dbReference type="EMBL" id="MFD0868669.1"/>
    </source>
</evidence>
<keyword evidence="8" id="KW-1185">Reference proteome</keyword>
<dbReference type="EMBL" id="JBHTIU010000021">
    <property type="protein sequence ID" value="MFD0868669.1"/>
    <property type="molecule type" value="Genomic_DNA"/>
</dbReference>
<evidence type="ECO:0000256" key="4">
    <source>
        <dbReference type="ARBA" id="ARBA00022840"/>
    </source>
</evidence>
<keyword evidence="2" id="KW-0813">Transport</keyword>
<proteinExistence type="inferred from homology"/>
<reference evidence="8" key="1">
    <citation type="journal article" date="2019" name="Int. J. Syst. Evol. Microbiol.">
        <title>The Global Catalogue of Microorganisms (GCM) 10K type strain sequencing project: providing services to taxonomists for standard genome sequencing and annotation.</title>
        <authorList>
            <consortium name="The Broad Institute Genomics Platform"/>
            <consortium name="The Broad Institute Genome Sequencing Center for Infectious Disease"/>
            <person name="Wu L."/>
            <person name="Ma J."/>
        </authorList>
    </citation>
    <scope>NUCLEOTIDE SEQUENCE [LARGE SCALE GENOMIC DNA]</scope>
    <source>
        <strain evidence="8">CCUG 57263</strain>
    </source>
</reference>
<dbReference type="PROSITE" id="PS00211">
    <property type="entry name" value="ABC_TRANSPORTER_1"/>
    <property type="match status" value="1"/>
</dbReference>
<dbReference type="PANTHER" id="PTHR43582">
    <property type="entry name" value="LINEARMYCIN RESISTANCE ATP-BINDING PROTEIN LNRL"/>
    <property type="match status" value="1"/>
</dbReference>
<dbReference type="InterPro" id="IPR005894">
    <property type="entry name" value="DrrA"/>
</dbReference>
<dbReference type="InterPro" id="IPR025302">
    <property type="entry name" value="DrrA1/2-like_C"/>
</dbReference>
<name>A0ABW3D8U7_9BACL</name>
<gene>
    <name evidence="7" type="ORF">ACFQ03_05870</name>
</gene>
<keyword evidence="4 7" id="KW-0067">ATP-binding</keyword>
<dbReference type="PROSITE" id="PS50893">
    <property type="entry name" value="ABC_TRANSPORTER_2"/>
    <property type="match status" value="1"/>
</dbReference>
<evidence type="ECO:0000256" key="2">
    <source>
        <dbReference type="ARBA" id="ARBA00022448"/>
    </source>
</evidence>
<dbReference type="PANTHER" id="PTHR43582:SF5">
    <property type="entry name" value="ABC TRANSPORTER"/>
    <property type="match status" value="1"/>
</dbReference>
<comment type="caution">
    <text evidence="7">The sequence shown here is derived from an EMBL/GenBank/DDBJ whole genome shotgun (WGS) entry which is preliminary data.</text>
</comment>
<dbReference type="RefSeq" id="WP_379286740.1">
    <property type="nucleotide sequence ID" value="NZ_JBHTIU010000021.1"/>
</dbReference>
<feature type="domain" description="ABC transporter" evidence="6">
    <location>
        <begin position="5"/>
        <end position="243"/>
    </location>
</feature>
<dbReference type="SUPFAM" id="SSF52540">
    <property type="entry name" value="P-loop containing nucleoside triphosphate hydrolases"/>
    <property type="match status" value="1"/>
</dbReference>